<comment type="similarity">
    <text evidence="2">Belongs to the ABC transporter superfamily.</text>
</comment>
<dbReference type="SUPFAM" id="SSF52540">
    <property type="entry name" value="P-loop containing nucleoside triphosphate hydrolases"/>
    <property type="match status" value="1"/>
</dbReference>
<dbReference type="InterPro" id="IPR027417">
    <property type="entry name" value="P-loop_NTPase"/>
</dbReference>
<comment type="subcellular location">
    <subcellularLocation>
        <location evidence="1">Cell membrane</location>
        <topology evidence="1">Peripheral membrane protein</topology>
    </subcellularLocation>
</comment>
<name>A0ABU6GLM7_9BACL</name>
<dbReference type="InterPro" id="IPR017871">
    <property type="entry name" value="ABC_transporter-like_CS"/>
</dbReference>
<sequence length="282" mass="31801">MVYQLNNVSVHYSNQAAIHHVNCIIQKGKWISVIGQTGAGKSTFVKVLKGLIPAIDGDYFIHHQPVNRDAKGQIRVVPEIGFVFQYPEHQLFETTVQKELAFGPKQQGFSSQQIMESIKTILPQVGLSEEILPLPPFQLSGGQKRRVAIASVLMMDPKLLIVDEPTVGLDPASRVAMLQLLQRWQQQENRSLIFVSHHLEDVAEYSDEVIVFHAGQLRGHYDTDTLFLEHTPLLQEIGLSLPEPIQLLKLIEELSGQKIEAASCREDDIFKAIMPIWKRRGD</sequence>
<keyword evidence="4" id="KW-1003">Cell membrane</keyword>
<dbReference type="PANTHER" id="PTHR43553">
    <property type="entry name" value="HEAVY METAL TRANSPORTER"/>
    <property type="match status" value="1"/>
</dbReference>
<protein>
    <submittedName>
        <fullName evidence="10">ATP-binding cassette domain-containing protein</fullName>
    </submittedName>
</protein>
<dbReference type="Gene3D" id="3.40.50.300">
    <property type="entry name" value="P-loop containing nucleotide triphosphate hydrolases"/>
    <property type="match status" value="1"/>
</dbReference>
<evidence type="ECO:0000256" key="4">
    <source>
        <dbReference type="ARBA" id="ARBA00022475"/>
    </source>
</evidence>
<evidence type="ECO:0000256" key="7">
    <source>
        <dbReference type="ARBA" id="ARBA00022967"/>
    </source>
</evidence>
<feature type="domain" description="ABC transporter" evidence="9">
    <location>
        <begin position="3"/>
        <end position="239"/>
    </location>
</feature>
<dbReference type="Proteomes" id="UP001344632">
    <property type="component" value="Unassembled WGS sequence"/>
</dbReference>
<evidence type="ECO:0000256" key="8">
    <source>
        <dbReference type="ARBA" id="ARBA00023136"/>
    </source>
</evidence>
<keyword evidence="7" id="KW-1278">Translocase</keyword>
<evidence type="ECO:0000259" key="9">
    <source>
        <dbReference type="PROSITE" id="PS50893"/>
    </source>
</evidence>
<evidence type="ECO:0000256" key="6">
    <source>
        <dbReference type="ARBA" id="ARBA00022840"/>
    </source>
</evidence>
<dbReference type="InterPro" id="IPR003439">
    <property type="entry name" value="ABC_transporter-like_ATP-bd"/>
</dbReference>
<comment type="caution">
    <text evidence="10">The sequence shown here is derived from an EMBL/GenBank/DDBJ whole genome shotgun (WGS) entry which is preliminary data.</text>
</comment>
<evidence type="ECO:0000256" key="3">
    <source>
        <dbReference type="ARBA" id="ARBA00022448"/>
    </source>
</evidence>
<keyword evidence="8" id="KW-0472">Membrane</keyword>
<reference evidence="10 11" key="1">
    <citation type="submission" date="2023-03" db="EMBL/GenBank/DDBJ databases">
        <title>Bacillus Genome Sequencing.</title>
        <authorList>
            <person name="Dunlap C."/>
        </authorList>
    </citation>
    <scope>NUCLEOTIDE SEQUENCE [LARGE SCALE GENOMIC DNA]</scope>
    <source>
        <strain evidence="10 11">BD-525</strain>
    </source>
</reference>
<dbReference type="Pfam" id="PF00005">
    <property type="entry name" value="ABC_tran"/>
    <property type="match status" value="1"/>
</dbReference>
<keyword evidence="6 10" id="KW-0067">ATP-binding</keyword>
<dbReference type="PROSITE" id="PS00211">
    <property type="entry name" value="ABC_TRANSPORTER_1"/>
    <property type="match status" value="1"/>
</dbReference>
<accession>A0ABU6GLM7</accession>
<dbReference type="PANTHER" id="PTHR43553:SF27">
    <property type="entry name" value="ENERGY-COUPLING FACTOR TRANSPORTER ATP-BINDING PROTEIN ECFA2"/>
    <property type="match status" value="1"/>
</dbReference>
<dbReference type="InterPro" id="IPR003593">
    <property type="entry name" value="AAA+_ATPase"/>
</dbReference>
<dbReference type="GO" id="GO:0005524">
    <property type="term" value="F:ATP binding"/>
    <property type="evidence" value="ECO:0007669"/>
    <property type="project" value="UniProtKB-KW"/>
</dbReference>
<dbReference type="SMART" id="SM00382">
    <property type="entry name" value="AAA"/>
    <property type="match status" value="1"/>
</dbReference>
<evidence type="ECO:0000313" key="11">
    <source>
        <dbReference type="Proteomes" id="UP001344632"/>
    </source>
</evidence>
<keyword evidence="3" id="KW-0813">Transport</keyword>
<dbReference type="InterPro" id="IPR050095">
    <property type="entry name" value="ECF_ABC_transporter_ATP-bd"/>
</dbReference>
<keyword evidence="11" id="KW-1185">Reference proteome</keyword>
<dbReference type="EMBL" id="JARLKZ010000005">
    <property type="protein sequence ID" value="MEC0240269.1"/>
    <property type="molecule type" value="Genomic_DNA"/>
</dbReference>
<proteinExistence type="inferred from homology"/>
<keyword evidence="5" id="KW-0547">Nucleotide-binding</keyword>
<organism evidence="10 11">
    <name type="scientific">Paenibacillus dokdonensis</name>
    <dbReference type="NCBI Taxonomy" id="2567944"/>
    <lineage>
        <taxon>Bacteria</taxon>
        <taxon>Bacillati</taxon>
        <taxon>Bacillota</taxon>
        <taxon>Bacilli</taxon>
        <taxon>Bacillales</taxon>
        <taxon>Paenibacillaceae</taxon>
        <taxon>Paenibacillus</taxon>
    </lineage>
</organism>
<evidence type="ECO:0000256" key="2">
    <source>
        <dbReference type="ARBA" id="ARBA00005417"/>
    </source>
</evidence>
<evidence type="ECO:0000256" key="5">
    <source>
        <dbReference type="ARBA" id="ARBA00022741"/>
    </source>
</evidence>
<dbReference type="RefSeq" id="WP_326087760.1">
    <property type="nucleotide sequence ID" value="NZ_JARLKZ010000005.1"/>
</dbReference>
<evidence type="ECO:0000313" key="10">
    <source>
        <dbReference type="EMBL" id="MEC0240269.1"/>
    </source>
</evidence>
<evidence type="ECO:0000256" key="1">
    <source>
        <dbReference type="ARBA" id="ARBA00004202"/>
    </source>
</evidence>
<dbReference type="PROSITE" id="PS50893">
    <property type="entry name" value="ABC_TRANSPORTER_2"/>
    <property type="match status" value="1"/>
</dbReference>
<dbReference type="CDD" id="cd03225">
    <property type="entry name" value="ABC_cobalt_CbiO_domain1"/>
    <property type="match status" value="1"/>
</dbReference>
<dbReference type="InterPro" id="IPR015856">
    <property type="entry name" value="ABC_transpr_CbiO/EcfA_su"/>
</dbReference>
<gene>
    <name evidence="10" type="ORF">P4H66_10455</name>
</gene>